<proteinExistence type="predicted"/>
<comment type="caution">
    <text evidence="10">The sequence shown here is derived from an EMBL/GenBank/DDBJ whole genome shotgun (WGS) entry which is preliminary data.</text>
</comment>
<dbReference type="GO" id="GO:0043005">
    <property type="term" value="C:neuron projection"/>
    <property type="evidence" value="ECO:0007669"/>
    <property type="project" value="UniProtKB-SubCell"/>
</dbReference>
<evidence type="ECO:0000256" key="5">
    <source>
        <dbReference type="ARBA" id="ARBA00023136"/>
    </source>
</evidence>
<dbReference type="STRING" id="947166.A0A1D1W6A0"/>
<evidence type="ECO:0000256" key="4">
    <source>
        <dbReference type="ARBA" id="ARBA00022553"/>
    </source>
</evidence>
<evidence type="ECO:0000256" key="1">
    <source>
        <dbReference type="ARBA" id="ARBA00004236"/>
    </source>
</evidence>
<evidence type="ECO:0000313" key="10">
    <source>
        <dbReference type="EMBL" id="GAV07728.1"/>
    </source>
</evidence>
<keyword evidence="3" id="KW-1003">Cell membrane</keyword>
<feature type="domain" description="Potassium channel tetramerisation-type BTB" evidence="8">
    <location>
        <begin position="36"/>
        <end position="125"/>
    </location>
</feature>
<keyword evidence="6" id="KW-0966">Cell projection</keyword>
<dbReference type="SUPFAM" id="SSF54695">
    <property type="entry name" value="POZ domain"/>
    <property type="match status" value="1"/>
</dbReference>
<evidence type="ECO:0000259" key="9">
    <source>
        <dbReference type="Pfam" id="PF23110"/>
    </source>
</evidence>
<dbReference type="Pfam" id="PF23110">
    <property type="entry name" value="H1_KCTD8_12_16"/>
    <property type="match status" value="1"/>
</dbReference>
<keyword evidence="11" id="KW-1185">Reference proteome</keyword>
<protein>
    <submittedName>
        <fullName evidence="10">Uncharacterized protein</fullName>
    </submittedName>
</protein>
<dbReference type="EMBL" id="BDGG01000015">
    <property type="protein sequence ID" value="GAV07728.1"/>
    <property type="molecule type" value="Genomic_DNA"/>
</dbReference>
<feature type="compositionally biased region" description="Polar residues" evidence="7">
    <location>
        <begin position="142"/>
        <end position="170"/>
    </location>
</feature>
<gene>
    <name evidence="10" type="primary">RvY_17535-1</name>
    <name evidence="10" type="synonym">RvY_17535.1</name>
    <name evidence="10" type="ORF">RvY_17535</name>
</gene>
<keyword evidence="5" id="KW-0472">Membrane</keyword>
<feature type="domain" description="KCTD8/12/16 H1" evidence="9">
    <location>
        <begin position="179"/>
        <end position="300"/>
    </location>
</feature>
<sequence>MQQDQEADGHNHQPLSLSNQTNDKLPHGFIYGTDIIEVNIGGVLYSTTLSTLTKDEDSLLARMFSRDSSLLLPKDSKGRPFMDRDGVLFRYILDYLRHGRLILPENFYEKDRLRAEAEHFRLRRMIKSLDNSVGMAGASGAARSQNSLAQPAYKNQSSTSNSMQSLTMSPSSEQSQQAFITIGYRGTFFSGTGPAEGKDVKFRKITRILVHGKVAICREIFGESLNESRDPDRGSNDRYSSRFFLKHNFLEQAFDQLGQAGFRMVAGCASGTNSGCETPKPGLDNEENKWQHYNEYVFQRL</sequence>
<reference evidence="10 11" key="1">
    <citation type="journal article" date="2016" name="Nat. Commun.">
        <title>Extremotolerant tardigrade genome and improved radiotolerance of human cultured cells by tardigrade-unique protein.</title>
        <authorList>
            <person name="Hashimoto T."/>
            <person name="Horikawa D.D."/>
            <person name="Saito Y."/>
            <person name="Kuwahara H."/>
            <person name="Kozuka-Hata H."/>
            <person name="Shin-I T."/>
            <person name="Minakuchi Y."/>
            <person name="Ohishi K."/>
            <person name="Motoyama A."/>
            <person name="Aizu T."/>
            <person name="Enomoto A."/>
            <person name="Kondo K."/>
            <person name="Tanaka S."/>
            <person name="Hara Y."/>
            <person name="Koshikawa S."/>
            <person name="Sagara H."/>
            <person name="Miura T."/>
            <person name="Yokobori S."/>
            <person name="Miyagawa K."/>
            <person name="Suzuki Y."/>
            <person name="Kubo T."/>
            <person name="Oyama M."/>
            <person name="Kohara Y."/>
            <person name="Fujiyama A."/>
            <person name="Arakawa K."/>
            <person name="Katayama T."/>
            <person name="Toyoda A."/>
            <person name="Kunieda T."/>
        </authorList>
    </citation>
    <scope>NUCLEOTIDE SEQUENCE [LARGE SCALE GENOMIC DNA]</scope>
    <source>
        <strain evidence="10 11">YOKOZUNA-1</strain>
    </source>
</reference>
<dbReference type="GO" id="GO:0051260">
    <property type="term" value="P:protein homooligomerization"/>
    <property type="evidence" value="ECO:0007669"/>
    <property type="project" value="InterPro"/>
</dbReference>
<dbReference type="Pfam" id="PF02214">
    <property type="entry name" value="BTB_2"/>
    <property type="match status" value="1"/>
</dbReference>
<feature type="region of interest" description="Disordered" evidence="7">
    <location>
        <begin position="1"/>
        <end position="20"/>
    </location>
</feature>
<accession>A0A1D1W6A0</accession>
<evidence type="ECO:0000256" key="7">
    <source>
        <dbReference type="SAM" id="MobiDB-lite"/>
    </source>
</evidence>
<dbReference type="OrthoDB" id="2414723at2759"/>
<dbReference type="InterPro" id="IPR011333">
    <property type="entry name" value="SKP1/BTB/POZ_sf"/>
</dbReference>
<dbReference type="Proteomes" id="UP000186922">
    <property type="component" value="Unassembled WGS sequence"/>
</dbReference>
<dbReference type="Gene3D" id="3.30.710.10">
    <property type="entry name" value="Potassium Channel Kv1.1, Chain A"/>
    <property type="match status" value="1"/>
</dbReference>
<dbReference type="PANTHER" id="PTHR14499">
    <property type="entry name" value="POTASSIUM CHANNEL TETRAMERIZATION DOMAIN-CONTAINING"/>
    <property type="match status" value="1"/>
</dbReference>
<evidence type="ECO:0000313" key="11">
    <source>
        <dbReference type="Proteomes" id="UP000186922"/>
    </source>
</evidence>
<keyword evidence="4" id="KW-0597">Phosphoprotein</keyword>
<dbReference type="GO" id="GO:0005886">
    <property type="term" value="C:plasma membrane"/>
    <property type="evidence" value="ECO:0007669"/>
    <property type="project" value="UniProtKB-SubCell"/>
</dbReference>
<organism evidence="10 11">
    <name type="scientific">Ramazzottius varieornatus</name>
    <name type="common">Water bear</name>
    <name type="synonym">Tardigrade</name>
    <dbReference type="NCBI Taxonomy" id="947166"/>
    <lineage>
        <taxon>Eukaryota</taxon>
        <taxon>Metazoa</taxon>
        <taxon>Ecdysozoa</taxon>
        <taxon>Tardigrada</taxon>
        <taxon>Eutardigrada</taxon>
        <taxon>Parachela</taxon>
        <taxon>Hypsibioidea</taxon>
        <taxon>Ramazzottiidae</taxon>
        <taxon>Ramazzottius</taxon>
    </lineage>
</organism>
<dbReference type="PANTHER" id="PTHR14499:SF136">
    <property type="entry name" value="GH08630P"/>
    <property type="match status" value="1"/>
</dbReference>
<dbReference type="InterPro" id="IPR003131">
    <property type="entry name" value="T1-type_BTB"/>
</dbReference>
<evidence type="ECO:0000256" key="2">
    <source>
        <dbReference type="ARBA" id="ARBA00004487"/>
    </source>
</evidence>
<name>A0A1D1W6A0_RAMVA</name>
<dbReference type="InterPro" id="IPR057093">
    <property type="entry name" value="H1_KCTD8_12_16"/>
</dbReference>
<dbReference type="CDD" id="cd22204">
    <property type="entry name" value="H1_KCTD12-like"/>
    <property type="match status" value="1"/>
</dbReference>
<evidence type="ECO:0000256" key="3">
    <source>
        <dbReference type="ARBA" id="ARBA00022475"/>
    </source>
</evidence>
<evidence type="ECO:0000259" key="8">
    <source>
        <dbReference type="Pfam" id="PF02214"/>
    </source>
</evidence>
<feature type="region of interest" description="Disordered" evidence="7">
    <location>
        <begin position="137"/>
        <end position="170"/>
    </location>
</feature>
<comment type="subcellular location">
    <subcellularLocation>
        <location evidence="1">Cell membrane</location>
    </subcellularLocation>
    <subcellularLocation>
        <location evidence="2">Cell projection</location>
        <location evidence="2">Neuron projection</location>
    </subcellularLocation>
</comment>
<dbReference type="AlphaFoldDB" id="A0A1D1W6A0"/>
<evidence type="ECO:0000256" key="6">
    <source>
        <dbReference type="ARBA" id="ARBA00023273"/>
    </source>
</evidence>